<evidence type="ECO:0000256" key="9">
    <source>
        <dbReference type="ARBA" id="ARBA00023170"/>
    </source>
</evidence>
<protein>
    <submittedName>
        <fullName evidence="11">Putative LRR receptor-like serine/threonine-protein kinase</fullName>
    </submittedName>
</protein>
<organism evidence="11 12">
    <name type="scientific">Vitis vinifera</name>
    <name type="common">Grape</name>
    <dbReference type="NCBI Taxonomy" id="29760"/>
    <lineage>
        <taxon>Eukaryota</taxon>
        <taxon>Viridiplantae</taxon>
        <taxon>Streptophyta</taxon>
        <taxon>Embryophyta</taxon>
        <taxon>Tracheophyta</taxon>
        <taxon>Spermatophyta</taxon>
        <taxon>Magnoliopsida</taxon>
        <taxon>eudicotyledons</taxon>
        <taxon>Gunneridae</taxon>
        <taxon>Pentapetalae</taxon>
        <taxon>rosids</taxon>
        <taxon>Vitales</taxon>
        <taxon>Vitaceae</taxon>
        <taxon>Viteae</taxon>
        <taxon>Vitis</taxon>
    </lineage>
</organism>
<evidence type="ECO:0000256" key="2">
    <source>
        <dbReference type="ARBA" id="ARBA00022475"/>
    </source>
</evidence>
<keyword evidence="4" id="KW-0812">Transmembrane</keyword>
<evidence type="ECO:0000256" key="7">
    <source>
        <dbReference type="ARBA" id="ARBA00022989"/>
    </source>
</evidence>
<keyword evidence="3" id="KW-0433">Leucine-rich repeat</keyword>
<dbReference type="Gene3D" id="3.80.10.10">
    <property type="entry name" value="Ribonuclease Inhibitor"/>
    <property type="match status" value="1"/>
</dbReference>
<evidence type="ECO:0000256" key="4">
    <source>
        <dbReference type="ARBA" id="ARBA00022692"/>
    </source>
</evidence>
<keyword evidence="6" id="KW-0677">Repeat</keyword>
<dbReference type="InterPro" id="IPR052592">
    <property type="entry name" value="LRR-RLK"/>
</dbReference>
<comment type="subcellular location">
    <subcellularLocation>
        <location evidence="1">Cell membrane</location>
        <topology evidence="1">Single-pass type I membrane protein</topology>
    </subcellularLocation>
</comment>
<keyword evidence="2" id="KW-1003">Cell membrane</keyword>
<keyword evidence="10" id="KW-0325">Glycoprotein</keyword>
<dbReference type="SUPFAM" id="SSF52058">
    <property type="entry name" value="L domain-like"/>
    <property type="match status" value="1"/>
</dbReference>
<gene>
    <name evidence="11" type="primary">VvCHDh000609_0</name>
    <name evidence="11" type="ORF">CK203_104174</name>
</gene>
<keyword evidence="11" id="KW-0418">Kinase</keyword>
<name>A0A438E782_VITVI</name>
<keyword evidence="8" id="KW-0472">Membrane</keyword>
<evidence type="ECO:0000256" key="8">
    <source>
        <dbReference type="ARBA" id="ARBA00023136"/>
    </source>
</evidence>
<keyword evidence="7" id="KW-1133">Transmembrane helix</keyword>
<dbReference type="Proteomes" id="UP000288805">
    <property type="component" value="Unassembled WGS sequence"/>
</dbReference>
<accession>A0A438E782</accession>
<dbReference type="PROSITE" id="PS51450">
    <property type="entry name" value="LRR"/>
    <property type="match status" value="1"/>
</dbReference>
<dbReference type="EMBL" id="QGNW01001373">
    <property type="protein sequence ID" value="RVW43626.1"/>
    <property type="molecule type" value="Genomic_DNA"/>
</dbReference>
<dbReference type="InterPro" id="IPR032675">
    <property type="entry name" value="LRR_dom_sf"/>
</dbReference>
<comment type="caution">
    <text evidence="11">The sequence shown here is derived from an EMBL/GenBank/DDBJ whole genome shotgun (WGS) entry which is preliminary data.</text>
</comment>
<dbReference type="FunFam" id="3.80.10.10:FF:000470">
    <property type="entry name" value="LRR receptor-like serine/threonine-protein kinase RPK2"/>
    <property type="match status" value="1"/>
</dbReference>
<dbReference type="GO" id="GO:0016301">
    <property type="term" value="F:kinase activity"/>
    <property type="evidence" value="ECO:0007669"/>
    <property type="project" value="UniProtKB-KW"/>
</dbReference>
<reference evidence="11 12" key="1">
    <citation type="journal article" date="2018" name="PLoS Genet.">
        <title>Population sequencing reveals clonal diversity and ancestral inbreeding in the grapevine cultivar Chardonnay.</title>
        <authorList>
            <person name="Roach M.J."/>
            <person name="Johnson D.L."/>
            <person name="Bohlmann J."/>
            <person name="van Vuuren H.J."/>
            <person name="Jones S.J."/>
            <person name="Pretorius I.S."/>
            <person name="Schmidt S.A."/>
            <person name="Borneman A.R."/>
        </authorList>
    </citation>
    <scope>NUCLEOTIDE SEQUENCE [LARGE SCALE GENOMIC DNA]</scope>
    <source>
        <strain evidence="12">cv. Chardonnay</strain>
        <tissue evidence="11">Leaf</tissue>
    </source>
</reference>
<evidence type="ECO:0000256" key="1">
    <source>
        <dbReference type="ARBA" id="ARBA00004251"/>
    </source>
</evidence>
<dbReference type="Pfam" id="PF13855">
    <property type="entry name" value="LRR_8"/>
    <property type="match status" value="1"/>
</dbReference>
<evidence type="ECO:0000313" key="12">
    <source>
        <dbReference type="Proteomes" id="UP000288805"/>
    </source>
</evidence>
<keyword evidence="9 11" id="KW-0675">Receptor</keyword>
<evidence type="ECO:0000256" key="10">
    <source>
        <dbReference type="ARBA" id="ARBA00023180"/>
    </source>
</evidence>
<dbReference type="AlphaFoldDB" id="A0A438E782"/>
<dbReference type="InterPro" id="IPR001611">
    <property type="entry name" value="Leu-rich_rpt"/>
</dbReference>
<keyword evidence="11" id="KW-0808">Transferase</keyword>
<dbReference type="GO" id="GO:0005886">
    <property type="term" value="C:plasma membrane"/>
    <property type="evidence" value="ECO:0007669"/>
    <property type="project" value="UniProtKB-SubCell"/>
</dbReference>
<proteinExistence type="predicted"/>
<evidence type="ECO:0000256" key="6">
    <source>
        <dbReference type="ARBA" id="ARBA00022737"/>
    </source>
</evidence>
<evidence type="ECO:0000256" key="5">
    <source>
        <dbReference type="ARBA" id="ARBA00022729"/>
    </source>
</evidence>
<keyword evidence="5" id="KW-0732">Signal</keyword>
<sequence>MPSEDIVFSGKFLKWSCRRFQGNRLEGPIPSSFSKLTSLTTLRIGDLENVSSSLDFIKEMKNLTDLVLRNSLISGSIPAYIGQFQSLKTLDLSFNNLTGEIPDALFNLSSLTSLFLGTNRLSGTFPAEKSEQLQTM</sequence>
<dbReference type="PANTHER" id="PTHR48054">
    <property type="entry name" value="RECEPTOR KINASE-LIKE PROTEIN XA21"/>
    <property type="match status" value="1"/>
</dbReference>
<evidence type="ECO:0000313" key="11">
    <source>
        <dbReference type="EMBL" id="RVW43626.1"/>
    </source>
</evidence>
<dbReference type="GO" id="GO:0051606">
    <property type="term" value="P:detection of stimulus"/>
    <property type="evidence" value="ECO:0007669"/>
    <property type="project" value="UniProtKB-ARBA"/>
</dbReference>
<evidence type="ECO:0000256" key="3">
    <source>
        <dbReference type="ARBA" id="ARBA00022614"/>
    </source>
</evidence>
<dbReference type="PANTHER" id="PTHR48054:SF69">
    <property type="entry name" value="LEUCINE-RICH REPEAT-CONTAINING N-TERMINAL PLANT-TYPE DOMAIN-CONTAINING PROTEIN"/>
    <property type="match status" value="1"/>
</dbReference>